<dbReference type="Gene3D" id="3.40.50.300">
    <property type="entry name" value="P-loop containing nucleotide triphosphate hydrolases"/>
    <property type="match status" value="2"/>
</dbReference>
<dbReference type="SUPFAM" id="SSF52540">
    <property type="entry name" value="P-loop containing nucleoside triphosphate hydrolases"/>
    <property type="match status" value="2"/>
</dbReference>
<evidence type="ECO:0000256" key="4">
    <source>
        <dbReference type="SAM" id="Coils"/>
    </source>
</evidence>
<proteinExistence type="predicted"/>
<accession>A0A1I2VAC4</accession>
<evidence type="ECO:0000313" key="7">
    <source>
        <dbReference type="EMBL" id="SFG85117.1"/>
    </source>
</evidence>
<dbReference type="EMBL" id="FOOY01000025">
    <property type="protein sequence ID" value="SFG85117.1"/>
    <property type="molecule type" value="Genomic_DNA"/>
</dbReference>
<gene>
    <name evidence="7" type="ORF">SAMN02982927_02979</name>
</gene>
<evidence type="ECO:0000256" key="2">
    <source>
        <dbReference type="ARBA" id="ARBA00022741"/>
    </source>
</evidence>
<dbReference type="FunFam" id="3.40.50.300:FF:000011">
    <property type="entry name" value="Putative ABC transporter ATP-binding component"/>
    <property type="match status" value="1"/>
</dbReference>
<sequence length="632" mass="71765">MSILDVENLYKTYGTQTLFDHLSFSISEDERIGLIGVNGTGKSTLLNVIAGKDSAESGNLRHANAFELAYLPQTPVFESGVTALDYIYGGTSPIMTTVRNYEQALRRLEKDPSNPKLQEKLIERQQQMDAANAWDAEAAAKSILTRLGIHDFETPASEGSGGQKKRIALARALIQPADLLVLDEPTNHLDNDIIDWLEDALNQYPGALLMVTHDRYFLNRVTHKIFELDHGNLYIYDGNYELFLEKKAEREEQEAAGETKHQNQLRRELAWLRRGAKARSTKQKARVERVHEMQEHKGPELKQSVDLAIGSTRLGKKVIEAKQVSKSFNGQPLIHNFDLLVTPGERLGIIGSNGSGKTTLLNMLAKRVDPDAGTVEIGETVKIGYYTQEHTEMNEDLTVIDYIKEAAQVMRTADGQQVTAEQMLERFLFSRPRQRTFIRKLSGGEHKRLYLLRILMSEPNVLFLDEPTNDLDTETLTILEDYLLQFPGTVLAVSHDRYFLDRVANRLIAFEGEGVIRRFEGNYSEYMDERKMERAAASKAKAMKPEAPARRQTPQKKKLTYKEQQEWNGIEDRIASLEEHVEQLKQEIVEAGSDAGKVQELFGKQQETEAELDQAMERWTELSLKVEELENQ</sequence>
<feature type="domain" description="ABC transporter" evidence="6">
    <location>
        <begin position="4"/>
        <end position="255"/>
    </location>
</feature>
<keyword evidence="2" id="KW-0547">Nucleotide-binding</keyword>
<evidence type="ECO:0000256" key="3">
    <source>
        <dbReference type="ARBA" id="ARBA00022840"/>
    </source>
</evidence>
<dbReference type="Pfam" id="PF12848">
    <property type="entry name" value="ABC_tran_Xtn"/>
    <property type="match status" value="1"/>
</dbReference>
<name>A0A1I2VAC4_9BACL</name>
<keyword evidence="8" id="KW-1185">Reference proteome</keyword>
<dbReference type="GO" id="GO:0005524">
    <property type="term" value="F:ATP binding"/>
    <property type="evidence" value="ECO:0007669"/>
    <property type="project" value="UniProtKB-KW"/>
</dbReference>
<dbReference type="Proteomes" id="UP000198752">
    <property type="component" value="Unassembled WGS sequence"/>
</dbReference>
<evidence type="ECO:0000259" key="6">
    <source>
        <dbReference type="PROSITE" id="PS50893"/>
    </source>
</evidence>
<dbReference type="FunFam" id="3.40.50.300:FF:000309">
    <property type="entry name" value="ABC transporter ATP-binding protein"/>
    <property type="match status" value="1"/>
</dbReference>
<dbReference type="InterPro" id="IPR003593">
    <property type="entry name" value="AAA+_ATPase"/>
</dbReference>
<evidence type="ECO:0000313" key="8">
    <source>
        <dbReference type="Proteomes" id="UP000198752"/>
    </source>
</evidence>
<feature type="coiled-coil region" evidence="4">
    <location>
        <begin position="567"/>
        <end position="632"/>
    </location>
</feature>
<dbReference type="PANTHER" id="PTHR42855:SF1">
    <property type="entry name" value="ABC TRANSPORTER DOMAIN-CONTAINING PROTEIN"/>
    <property type="match status" value="1"/>
</dbReference>
<dbReference type="RefSeq" id="WP_093674318.1">
    <property type="nucleotide sequence ID" value="NZ_FOOY01000025.1"/>
</dbReference>
<keyword evidence="1" id="KW-0677">Repeat</keyword>
<evidence type="ECO:0000256" key="5">
    <source>
        <dbReference type="SAM" id="MobiDB-lite"/>
    </source>
</evidence>
<dbReference type="PROSITE" id="PS50893">
    <property type="entry name" value="ABC_TRANSPORTER_2"/>
    <property type="match status" value="2"/>
</dbReference>
<feature type="region of interest" description="Disordered" evidence="5">
    <location>
        <begin position="539"/>
        <end position="561"/>
    </location>
</feature>
<protein>
    <submittedName>
        <fullName evidence="7">ATP-binding cassette, subfamily F, uup</fullName>
    </submittedName>
</protein>
<dbReference type="Gene3D" id="1.10.287.380">
    <property type="entry name" value="Valyl-tRNA synthetase, C-terminal domain"/>
    <property type="match status" value="1"/>
</dbReference>
<dbReference type="Pfam" id="PF00005">
    <property type="entry name" value="ABC_tran"/>
    <property type="match status" value="2"/>
</dbReference>
<dbReference type="CDD" id="cd03221">
    <property type="entry name" value="ABCF_EF-3"/>
    <property type="match status" value="2"/>
</dbReference>
<feature type="domain" description="ABC transporter" evidence="6">
    <location>
        <begin position="319"/>
        <end position="539"/>
    </location>
</feature>
<dbReference type="InterPro" id="IPR003439">
    <property type="entry name" value="ABC_transporter-like_ATP-bd"/>
</dbReference>
<dbReference type="AlphaFoldDB" id="A0A1I2VAC4"/>
<dbReference type="OrthoDB" id="9760950at2"/>
<evidence type="ECO:0000256" key="1">
    <source>
        <dbReference type="ARBA" id="ARBA00022737"/>
    </source>
</evidence>
<dbReference type="STRING" id="269670.SAMN02982927_02979"/>
<dbReference type="GO" id="GO:0016887">
    <property type="term" value="F:ATP hydrolysis activity"/>
    <property type="evidence" value="ECO:0007669"/>
    <property type="project" value="InterPro"/>
</dbReference>
<dbReference type="PANTHER" id="PTHR42855">
    <property type="entry name" value="ABC TRANSPORTER ATP-BINDING SUBUNIT"/>
    <property type="match status" value="1"/>
</dbReference>
<reference evidence="8" key="1">
    <citation type="submission" date="2016-10" db="EMBL/GenBank/DDBJ databases">
        <authorList>
            <person name="Varghese N."/>
            <person name="Submissions S."/>
        </authorList>
    </citation>
    <scope>NUCLEOTIDE SEQUENCE [LARGE SCALE GENOMIC DNA]</scope>
    <source>
        <strain evidence="8">ATCC 700379</strain>
    </source>
</reference>
<dbReference type="InterPro" id="IPR032524">
    <property type="entry name" value="ABC_tran_C"/>
</dbReference>
<dbReference type="InterPro" id="IPR037118">
    <property type="entry name" value="Val-tRNA_synth_C_sf"/>
</dbReference>
<dbReference type="InterPro" id="IPR051309">
    <property type="entry name" value="ABCF_ATPase"/>
</dbReference>
<dbReference type="InterPro" id="IPR027417">
    <property type="entry name" value="P-loop_NTPase"/>
</dbReference>
<dbReference type="GO" id="GO:0003677">
    <property type="term" value="F:DNA binding"/>
    <property type="evidence" value="ECO:0007669"/>
    <property type="project" value="InterPro"/>
</dbReference>
<dbReference type="Pfam" id="PF16326">
    <property type="entry name" value="ABC_tran_CTD"/>
    <property type="match status" value="1"/>
</dbReference>
<keyword evidence="4" id="KW-0175">Coiled coil</keyword>
<dbReference type="SMART" id="SM00382">
    <property type="entry name" value="AAA"/>
    <property type="match status" value="2"/>
</dbReference>
<dbReference type="InterPro" id="IPR032781">
    <property type="entry name" value="ABC_tran_Xtn"/>
</dbReference>
<organism evidence="7 8">
    <name type="scientific">Sporolactobacillus nakayamae</name>
    <dbReference type="NCBI Taxonomy" id="269670"/>
    <lineage>
        <taxon>Bacteria</taxon>
        <taxon>Bacillati</taxon>
        <taxon>Bacillota</taxon>
        <taxon>Bacilli</taxon>
        <taxon>Bacillales</taxon>
        <taxon>Sporolactobacillaceae</taxon>
        <taxon>Sporolactobacillus</taxon>
    </lineage>
</organism>
<keyword evidence="3 7" id="KW-0067">ATP-binding</keyword>